<proteinExistence type="predicted"/>
<dbReference type="EMBL" id="UHJJ01000003">
    <property type="protein sequence ID" value="SUQ13687.1"/>
    <property type="molecule type" value="Genomic_DNA"/>
</dbReference>
<accession>A0A316A0Q4</accession>
<dbReference type="AlphaFoldDB" id="A0A316A0Q4"/>
<evidence type="ECO:0000313" key="2">
    <source>
        <dbReference type="Proteomes" id="UP000254051"/>
    </source>
</evidence>
<sequence length="176" mass="20283">MGKIILNNEDTINISDDSTEYIINIKADHFNDIKNISDLFSLKNLKSYKMTFDNTTFFYYTYKKIGNISFTKLDNNTYSVTISLVDAAFSEIQTLEAEEYNQINKSTILAAQIIAQEFSDVQALLVKDIYPVWSKNQLYNEEYKVISGGQLYKCVKGHTSSDDITIENKDYWRALT</sequence>
<reference evidence="2" key="1">
    <citation type="submission" date="2017-07" db="EMBL/GenBank/DDBJ databases">
        <authorList>
            <person name="Varghese N."/>
            <person name="Submissions S."/>
        </authorList>
    </citation>
    <scope>NUCLEOTIDE SEQUENCE [LARGE SCALE GENOMIC DNA]</scope>
    <source>
        <strain evidence="2">NLAE-zl-C134</strain>
    </source>
</reference>
<organism evidence="1 2">
    <name type="scientific">Faecalicatena contorta</name>
    <dbReference type="NCBI Taxonomy" id="39482"/>
    <lineage>
        <taxon>Bacteria</taxon>
        <taxon>Bacillati</taxon>
        <taxon>Bacillota</taxon>
        <taxon>Clostridia</taxon>
        <taxon>Lachnospirales</taxon>
        <taxon>Lachnospiraceae</taxon>
        <taxon>Faecalicatena</taxon>
    </lineage>
</organism>
<keyword evidence="2" id="KW-1185">Reference proteome</keyword>
<name>A0A316A0Q4_9FIRM</name>
<dbReference type="Proteomes" id="UP000254051">
    <property type="component" value="Unassembled WGS sequence"/>
</dbReference>
<gene>
    <name evidence="1" type="ORF">SAMN05216529_103420</name>
</gene>
<dbReference type="RefSeq" id="WP_109709744.1">
    <property type="nucleotide sequence ID" value="NZ_QGDS01000003.1"/>
</dbReference>
<dbReference type="Gene3D" id="2.10.10.20">
    <property type="entry name" value="Carbohydrate-binding module superfamily 5/12"/>
    <property type="match status" value="1"/>
</dbReference>
<dbReference type="OrthoDB" id="1849628at2"/>
<protein>
    <submittedName>
        <fullName evidence="1">Uncharacterized protein</fullName>
    </submittedName>
</protein>
<evidence type="ECO:0000313" key="1">
    <source>
        <dbReference type="EMBL" id="SUQ13687.1"/>
    </source>
</evidence>